<reference evidence="1 2" key="1">
    <citation type="submission" date="2013-12" db="EMBL/GenBank/DDBJ databases">
        <authorList>
            <consortium name="DOE Joint Genome Institute"/>
            <person name="Muyzer G."/>
            <person name="Huntemann M."/>
            <person name="Han J."/>
            <person name="Chen A."/>
            <person name="Kyrpides N."/>
            <person name="Mavromatis K."/>
            <person name="Markowitz V."/>
            <person name="Palaniappan K."/>
            <person name="Ivanova N."/>
            <person name="Schaumberg A."/>
            <person name="Pati A."/>
            <person name="Liolios K."/>
            <person name="Nordberg H.P."/>
            <person name="Cantor M.N."/>
            <person name="Hua S.X."/>
            <person name="Woyke T."/>
        </authorList>
    </citation>
    <scope>NUCLEOTIDE SEQUENCE [LARGE SCALE GENOMIC DNA]</scope>
    <source>
        <strain evidence="1 2">ARh 1</strain>
    </source>
</reference>
<proteinExistence type="predicted"/>
<dbReference type="EMBL" id="CP007029">
    <property type="protein sequence ID" value="AHE99865.1"/>
    <property type="molecule type" value="Genomic_DNA"/>
</dbReference>
<name>W0DSN0_9GAMM</name>
<dbReference type="RefSeq" id="WP_006746206.1">
    <property type="nucleotide sequence ID" value="NZ_CP007029.1"/>
</dbReference>
<sequence>MQAIGLHGPEPGTRLAARPIGGAPYCKDWSAQSLKLEAPGSSVRIELDRLAEARAVSRAAGARRRISLQLMAESGTAFLTITGPAPGDRHAGQVWQLVMESLLPANFKTHAPETALAPPPPPVDVDGLVAQHPLPQTRLGAWTLPPRSRRAAHQHVAARSRG</sequence>
<accession>W0DSN0</accession>
<organism evidence="1 2">
    <name type="scientific">Thioalkalivibrio paradoxus ARh 1</name>
    <dbReference type="NCBI Taxonomy" id="713585"/>
    <lineage>
        <taxon>Bacteria</taxon>
        <taxon>Pseudomonadati</taxon>
        <taxon>Pseudomonadota</taxon>
        <taxon>Gammaproteobacteria</taxon>
        <taxon>Chromatiales</taxon>
        <taxon>Ectothiorhodospiraceae</taxon>
        <taxon>Thioalkalivibrio</taxon>
    </lineage>
</organism>
<dbReference type="KEGG" id="tti:THITH_01955"/>
<keyword evidence="2" id="KW-1185">Reference proteome</keyword>
<gene>
    <name evidence="1" type="ORF">THITH_01955</name>
</gene>
<dbReference type="HOGENOM" id="CLU_1634634_0_0_6"/>
<dbReference type="AlphaFoldDB" id="W0DSN0"/>
<protein>
    <submittedName>
        <fullName evidence="1">Uncharacterized protein</fullName>
    </submittedName>
</protein>
<evidence type="ECO:0000313" key="2">
    <source>
        <dbReference type="Proteomes" id="UP000005289"/>
    </source>
</evidence>
<dbReference type="Proteomes" id="UP000005289">
    <property type="component" value="Chromosome"/>
</dbReference>
<evidence type="ECO:0000313" key="1">
    <source>
        <dbReference type="EMBL" id="AHE99865.1"/>
    </source>
</evidence>